<evidence type="ECO:0000256" key="2">
    <source>
        <dbReference type="SAM" id="MobiDB-lite"/>
    </source>
</evidence>
<gene>
    <name evidence="4" type="ORF">FIV46_04435</name>
</gene>
<dbReference type="RefSeq" id="WP_139938829.1">
    <property type="nucleotide sequence ID" value="NZ_JBHSYP010000003.1"/>
</dbReference>
<keyword evidence="3" id="KW-1133">Transmembrane helix</keyword>
<reference evidence="5" key="1">
    <citation type="submission" date="2019-06" db="EMBL/GenBank/DDBJ databases">
        <title>The complete genome of Emcibacter congregatus ZYLT.</title>
        <authorList>
            <person name="Zhao Z."/>
        </authorList>
    </citation>
    <scope>NUCLEOTIDE SEQUENCE [LARGE SCALE GENOMIC DNA]</scope>
    <source>
        <strain evidence="5">MCCC 1A06723</strain>
    </source>
</reference>
<protein>
    <submittedName>
        <fullName evidence="4">Uncharacterized protein</fullName>
    </submittedName>
</protein>
<feature type="compositionally biased region" description="Polar residues" evidence="2">
    <location>
        <begin position="1"/>
        <end position="10"/>
    </location>
</feature>
<keyword evidence="3" id="KW-0472">Membrane</keyword>
<dbReference type="EMBL" id="VFIY01000005">
    <property type="protein sequence ID" value="TPD61462.1"/>
    <property type="molecule type" value="Genomic_DNA"/>
</dbReference>
<evidence type="ECO:0000256" key="1">
    <source>
        <dbReference type="SAM" id="Coils"/>
    </source>
</evidence>
<feature type="coiled-coil region" evidence="1">
    <location>
        <begin position="96"/>
        <end position="130"/>
    </location>
</feature>
<organism evidence="4 5">
    <name type="scientific">Emcibacter nanhaiensis</name>
    <dbReference type="NCBI Taxonomy" id="1505037"/>
    <lineage>
        <taxon>Bacteria</taxon>
        <taxon>Pseudomonadati</taxon>
        <taxon>Pseudomonadota</taxon>
        <taxon>Alphaproteobacteria</taxon>
        <taxon>Emcibacterales</taxon>
        <taxon>Emcibacteraceae</taxon>
        <taxon>Emcibacter</taxon>
    </lineage>
</organism>
<name>A0A501PMX8_9PROT</name>
<comment type="caution">
    <text evidence="4">The sequence shown here is derived from an EMBL/GenBank/DDBJ whole genome shotgun (WGS) entry which is preliminary data.</text>
</comment>
<evidence type="ECO:0000313" key="4">
    <source>
        <dbReference type="EMBL" id="TPD61462.1"/>
    </source>
</evidence>
<feature type="coiled-coil region" evidence="1">
    <location>
        <begin position="186"/>
        <end position="220"/>
    </location>
</feature>
<sequence>MAENNSPDMESSTDKKPEAGAAEAATPGAGKTAAPKPAPKSAARANWSLRILILILLFLAGGAATLYFLPWLEGRLPILTQWTGHSPAATPDLSALSDLEARVDRQDQAIAALEERARGFNLKLQQLAEAGGAEPTAELLSRIEKLEQQPVAAKSAEKTEGDLSQSARIDMLLGRMSQLEASFVPLSKNLIEARQAEEERAALSAENSRQNDLLSQLESRLAQVEAFAAKGNRGASLAFSLSRLRDKVVSGDAYAEELATFQNLLAGTSLADNSALQQALGTLEGRAETGLTNAMELREKFERLIPALIRAEQTTADAGWWQKVLDSFRNLITIRDKDATAGEAFDALLRRLEENLAALDLEDALALAEKLPKRVQEVLKDWMFEAELWLNSREALAEIEKVAGENLLDIPAAKTDSTSEETSL</sequence>
<keyword evidence="3" id="KW-0812">Transmembrane</keyword>
<dbReference type="AlphaFoldDB" id="A0A501PMX8"/>
<keyword evidence="5" id="KW-1185">Reference proteome</keyword>
<proteinExistence type="predicted"/>
<evidence type="ECO:0000313" key="5">
    <source>
        <dbReference type="Proteomes" id="UP000319148"/>
    </source>
</evidence>
<evidence type="ECO:0000256" key="3">
    <source>
        <dbReference type="SAM" id="Phobius"/>
    </source>
</evidence>
<accession>A0A501PMX8</accession>
<feature type="transmembrane region" description="Helical" evidence="3">
    <location>
        <begin position="47"/>
        <end position="69"/>
    </location>
</feature>
<feature type="region of interest" description="Disordered" evidence="2">
    <location>
        <begin position="1"/>
        <end position="39"/>
    </location>
</feature>
<feature type="compositionally biased region" description="Low complexity" evidence="2">
    <location>
        <begin position="19"/>
        <end position="39"/>
    </location>
</feature>
<dbReference type="OrthoDB" id="8421723at2"/>
<keyword evidence="1" id="KW-0175">Coiled coil</keyword>
<dbReference type="Proteomes" id="UP000319148">
    <property type="component" value="Unassembled WGS sequence"/>
</dbReference>